<dbReference type="Proteomes" id="UP001324427">
    <property type="component" value="Unassembled WGS sequence"/>
</dbReference>
<proteinExistence type="predicted"/>
<protein>
    <submittedName>
        <fullName evidence="2">Uncharacterized protein</fullName>
    </submittedName>
</protein>
<keyword evidence="3" id="KW-1185">Reference proteome</keyword>
<evidence type="ECO:0000256" key="1">
    <source>
        <dbReference type="SAM" id="MobiDB-lite"/>
    </source>
</evidence>
<sequence>MTSQMREALKGQGGGLQNISTSVGEMIAGQSDTRGSKQKKADDASTSLGDMANPSKGGQTTEGTSISGGDQATNMSSGSADHLDLGFRKS</sequence>
<reference evidence="2 3" key="1">
    <citation type="submission" date="2021-11" db="EMBL/GenBank/DDBJ databases">
        <title>Black yeast isolated from Biological Soil Crust.</title>
        <authorList>
            <person name="Kurbessoian T."/>
        </authorList>
    </citation>
    <scope>NUCLEOTIDE SEQUENCE [LARGE SCALE GENOMIC DNA]</scope>
    <source>
        <strain evidence="2 3">CCFEE 5522</strain>
    </source>
</reference>
<evidence type="ECO:0000313" key="2">
    <source>
        <dbReference type="EMBL" id="KAK4547624.1"/>
    </source>
</evidence>
<evidence type="ECO:0000313" key="3">
    <source>
        <dbReference type="Proteomes" id="UP001324427"/>
    </source>
</evidence>
<accession>A0AAV9JRL4</accession>
<dbReference type="AlphaFoldDB" id="A0AAV9JRL4"/>
<gene>
    <name evidence="2" type="ORF">LTR36_000581</name>
</gene>
<feature type="region of interest" description="Disordered" evidence="1">
    <location>
        <begin position="1"/>
        <end position="90"/>
    </location>
</feature>
<name>A0AAV9JRL4_9PEZI</name>
<organism evidence="2 3">
    <name type="scientific">Oleoguttula mirabilis</name>
    <dbReference type="NCBI Taxonomy" id="1507867"/>
    <lineage>
        <taxon>Eukaryota</taxon>
        <taxon>Fungi</taxon>
        <taxon>Dikarya</taxon>
        <taxon>Ascomycota</taxon>
        <taxon>Pezizomycotina</taxon>
        <taxon>Dothideomycetes</taxon>
        <taxon>Dothideomycetidae</taxon>
        <taxon>Mycosphaerellales</taxon>
        <taxon>Teratosphaeriaceae</taxon>
        <taxon>Oleoguttula</taxon>
    </lineage>
</organism>
<dbReference type="EMBL" id="JAVFHQ010000010">
    <property type="protein sequence ID" value="KAK4547624.1"/>
    <property type="molecule type" value="Genomic_DNA"/>
</dbReference>
<comment type="caution">
    <text evidence="2">The sequence shown here is derived from an EMBL/GenBank/DDBJ whole genome shotgun (WGS) entry which is preliminary data.</text>
</comment>
<feature type="compositionally biased region" description="Polar residues" evidence="1">
    <location>
        <begin position="56"/>
        <end position="79"/>
    </location>
</feature>
<feature type="compositionally biased region" description="Basic and acidic residues" evidence="1">
    <location>
        <begin position="81"/>
        <end position="90"/>
    </location>
</feature>